<keyword evidence="3" id="KW-0479">Metal-binding</keyword>
<evidence type="ECO:0000256" key="1">
    <source>
        <dbReference type="ARBA" id="ARBA00022793"/>
    </source>
</evidence>
<dbReference type="AlphaFoldDB" id="A0A154V0K3"/>
<sequence length="404" mass="41844">MVVVGITGGIAAYKAVGVVRGLVLLGHDVHVVPTEAALRFVGKPTLEAVSRNPVTSDLYDGVSEVRHVALGQKADLIVVAPATAHTLASMALGLSDDLLGTTILASRAPLVVAPAMHTEMWQHPATQANAVLLRSRGATLVGPTSGRLTGTDSGPGRMAEVEDVIAAALAAVRPGGRDLEGRRVLVSAGGTREPLDPVRFLGNRSSGRQGVALATAARDRGADVVLVAAHLEVTAPAGVRVVPVSTALELSDAMVREADDADVVIMAAAVADYRPVRVSEGKIKKDEAGESLSVELVRNPDVLQRLAADAAVPRADGSRRVVVGFAAETEEDPAELVRIGRAKLARKGCDLLVLNRVGWSEGFATEGNAITVLGRSGDTLAEASGSKEQVAHRILDVVGLPTPR</sequence>
<dbReference type="Proteomes" id="UP000076218">
    <property type="component" value="Unassembled WGS sequence"/>
</dbReference>
<feature type="binding site" evidence="3">
    <location>
        <position position="343"/>
    </location>
    <ligand>
        <name>CTP</name>
        <dbReference type="ChEBI" id="CHEBI:37563"/>
    </ligand>
</feature>
<dbReference type="SUPFAM" id="SSF102645">
    <property type="entry name" value="CoaB-like"/>
    <property type="match status" value="1"/>
</dbReference>
<name>A0A154V0K3_9MICO</name>
<accession>A0A154V0K3</accession>
<dbReference type="InterPro" id="IPR003382">
    <property type="entry name" value="Flavoprotein"/>
</dbReference>
<feature type="binding site" evidence="3">
    <location>
        <position position="347"/>
    </location>
    <ligand>
        <name>CTP</name>
        <dbReference type="ChEBI" id="CHEBI:37563"/>
    </ligand>
</feature>
<dbReference type="UniPathway" id="UPA00241">
    <property type="reaction ID" value="UER00353"/>
</dbReference>
<comment type="similarity">
    <text evidence="3 4">In the N-terminal section; belongs to the HFCD (homo-oligomeric flavin containing Cys decarboxylase) superfamily.</text>
</comment>
<keyword evidence="3 4" id="KW-0288">FMN</keyword>
<dbReference type="EC" id="6.3.2.5" evidence="3"/>
<comment type="cofactor">
    <cofactor evidence="3">
        <name>Mg(2+)</name>
        <dbReference type="ChEBI" id="CHEBI:18420"/>
    </cofactor>
</comment>
<reference evidence="7 8" key="1">
    <citation type="submission" date="2016-01" db="EMBL/GenBank/DDBJ databases">
        <title>Draft genome sequence of Clavibacter michiganensis subsp. tessellarius DOAB 609.</title>
        <authorList>
            <person name="Tambong J.T."/>
        </authorList>
    </citation>
    <scope>NUCLEOTIDE SEQUENCE [LARGE SCALE GENOMIC DNA]</scope>
    <source>
        <strain evidence="7 8">DOAB 609</strain>
    </source>
</reference>
<dbReference type="InterPro" id="IPR035929">
    <property type="entry name" value="CoaB-like_sf"/>
</dbReference>
<dbReference type="Pfam" id="PF04127">
    <property type="entry name" value="DFP"/>
    <property type="match status" value="1"/>
</dbReference>
<feature type="binding site" evidence="3">
    <location>
        <position position="325"/>
    </location>
    <ligand>
        <name>CTP</name>
        <dbReference type="ChEBI" id="CHEBI:37563"/>
    </ligand>
</feature>
<gene>
    <name evidence="3" type="primary">coaBC</name>
    <name evidence="7" type="ORF">AWH51_10955</name>
</gene>
<organism evidence="7 8">
    <name type="scientific">Clavibacter tessellarius</name>
    <dbReference type="NCBI Taxonomy" id="31965"/>
    <lineage>
        <taxon>Bacteria</taxon>
        <taxon>Bacillati</taxon>
        <taxon>Actinomycetota</taxon>
        <taxon>Actinomycetes</taxon>
        <taxon>Micrococcales</taxon>
        <taxon>Microbacteriaceae</taxon>
        <taxon>Clavibacter</taxon>
    </lineage>
</organism>
<comment type="function">
    <text evidence="4">Catalyzes two steps in the biosynthesis of coenzyme A. In the first step cysteine is conjugated to 4'-phosphopantothenate to form 4-phosphopantothenoylcysteine, in the latter compound is decarboxylated to form 4'-phosphopantotheine.</text>
</comment>
<keyword evidence="3 4" id="KW-0285">Flavoprotein</keyword>
<comment type="pathway">
    <text evidence="3 4">Cofactor biosynthesis; coenzyme A biosynthesis; CoA from (R)-pantothenate: step 3/5.</text>
</comment>
<keyword evidence="1 3" id="KW-0210">Decarboxylase</keyword>
<feature type="region of interest" description="Phosphopantothenate--cysteine ligase" evidence="3">
    <location>
        <begin position="184"/>
        <end position="404"/>
    </location>
</feature>
<dbReference type="HAMAP" id="MF_02225">
    <property type="entry name" value="CoaBC"/>
    <property type="match status" value="1"/>
</dbReference>
<evidence type="ECO:0000256" key="2">
    <source>
        <dbReference type="ARBA" id="ARBA00023239"/>
    </source>
</evidence>
<dbReference type="Pfam" id="PF02441">
    <property type="entry name" value="Flavoprotein"/>
    <property type="match status" value="1"/>
</dbReference>
<evidence type="ECO:0000256" key="3">
    <source>
        <dbReference type="HAMAP-Rule" id="MF_02225"/>
    </source>
</evidence>
<protein>
    <recommendedName>
        <fullName evidence="3">Coenzyme A biosynthesis bifunctional protein CoaBC</fullName>
    </recommendedName>
    <alternativeName>
        <fullName evidence="3">DNA/pantothenate metabolism flavoprotein</fullName>
    </alternativeName>
    <alternativeName>
        <fullName evidence="3">Phosphopantothenoylcysteine synthetase/decarboxylase</fullName>
        <shortName evidence="3">PPCS-PPCDC</shortName>
    </alternativeName>
    <domain>
        <recommendedName>
            <fullName evidence="3">Phosphopantothenoylcysteine decarboxylase</fullName>
            <shortName evidence="3">PPC decarboxylase</shortName>
            <shortName evidence="3">PPC-DC</shortName>
            <ecNumber evidence="3">4.1.1.36</ecNumber>
        </recommendedName>
        <alternativeName>
            <fullName evidence="3">CoaC</fullName>
        </alternativeName>
    </domain>
    <domain>
        <recommendedName>
            <fullName evidence="3">Phosphopantothenate--cysteine ligase</fullName>
            <ecNumber evidence="3">6.3.2.5</ecNumber>
        </recommendedName>
        <alternativeName>
            <fullName evidence="3">CoaB</fullName>
        </alternativeName>
        <alternativeName>
            <fullName evidence="3">Phosphopantothenoylcysteine synthetase</fullName>
            <shortName evidence="3">PPC synthetase</shortName>
            <shortName evidence="3">PPC-S</shortName>
        </alternativeName>
    </domain>
</protein>
<dbReference type="InterPro" id="IPR005252">
    <property type="entry name" value="CoaBC"/>
</dbReference>
<keyword evidence="2 3" id="KW-0456">Lyase</keyword>
<dbReference type="GO" id="GO:0071513">
    <property type="term" value="C:phosphopantothenoylcysteine decarboxylase complex"/>
    <property type="evidence" value="ECO:0007669"/>
    <property type="project" value="TreeGrafter"/>
</dbReference>
<comment type="function">
    <text evidence="3">Catalyzes two sequential steps in the biosynthesis of coenzyme A. In the first step cysteine is conjugated to 4'-phosphopantothenate to form 4-phosphopantothenoylcysteine. In the second step the latter compound is decarboxylated to form 4'-phosphopantotheine.</text>
</comment>
<dbReference type="PANTHER" id="PTHR14359">
    <property type="entry name" value="HOMO-OLIGOMERIC FLAVIN CONTAINING CYS DECARBOXYLASE FAMILY"/>
    <property type="match status" value="1"/>
</dbReference>
<evidence type="ECO:0000256" key="4">
    <source>
        <dbReference type="RuleBase" id="RU364078"/>
    </source>
</evidence>
<dbReference type="GO" id="GO:0004632">
    <property type="term" value="F:phosphopantothenate--cysteine ligase activity"/>
    <property type="evidence" value="ECO:0007669"/>
    <property type="project" value="UniProtKB-UniRule"/>
</dbReference>
<dbReference type="GO" id="GO:0046872">
    <property type="term" value="F:metal ion binding"/>
    <property type="evidence" value="ECO:0007669"/>
    <property type="project" value="UniProtKB-KW"/>
</dbReference>
<feature type="binding site" evidence="3">
    <location>
        <position position="272"/>
    </location>
    <ligand>
        <name>CTP</name>
        <dbReference type="ChEBI" id="CHEBI:37563"/>
    </ligand>
</feature>
<dbReference type="GO" id="GO:0004633">
    <property type="term" value="F:phosphopantothenoylcysteine decarboxylase activity"/>
    <property type="evidence" value="ECO:0007669"/>
    <property type="project" value="UniProtKB-UniRule"/>
</dbReference>
<dbReference type="EMBL" id="LQXA01000035">
    <property type="protein sequence ID" value="KZC94704.1"/>
    <property type="molecule type" value="Genomic_DNA"/>
</dbReference>
<evidence type="ECO:0000313" key="8">
    <source>
        <dbReference type="Proteomes" id="UP000076218"/>
    </source>
</evidence>
<dbReference type="GO" id="GO:0015941">
    <property type="term" value="P:pantothenate catabolic process"/>
    <property type="evidence" value="ECO:0007669"/>
    <property type="project" value="InterPro"/>
</dbReference>
<dbReference type="PANTHER" id="PTHR14359:SF6">
    <property type="entry name" value="PHOSPHOPANTOTHENOYLCYSTEINE DECARBOXYLASE"/>
    <property type="match status" value="1"/>
</dbReference>
<dbReference type="Gene3D" id="3.40.50.10300">
    <property type="entry name" value="CoaB-like"/>
    <property type="match status" value="1"/>
</dbReference>
<dbReference type="EC" id="4.1.1.36" evidence="3"/>
<comment type="cofactor">
    <cofactor evidence="3">
        <name>FMN</name>
        <dbReference type="ChEBI" id="CHEBI:58210"/>
    </cofactor>
    <text evidence="3">Binds 1 FMN per subunit.</text>
</comment>
<dbReference type="InterPro" id="IPR036551">
    <property type="entry name" value="Flavin_trans-like"/>
</dbReference>
<comment type="catalytic activity">
    <reaction evidence="3 4">
        <text>(R)-4'-phosphopantothenate + L-cysteine + CTP = N-[(R)-4-phosphopantothenoyl]-L-cysteine + CMP + diphosphate + H(+)</text>
        <dbReference type="Rhea" id="RHEA:19397"/>
        <dbReference type="ChEBI" id="CHEBI:10986"/>
        <dbReference type="ChEBI" id="CHEBI:15378"/>
        <dbReference type="ChEBI" id="CHEBI:33019"/>
        <dbReference type="ChEBI" id="CHEBI:35235"/>
        <dbReference type="ChEBI" id="CHEBI:37563"/>
        <dbReference type="ChEBI" id="CHEBI:59458"/>
        <dbReference type="ChEBI" id="CHEBI:60377"/>
        <dbReference type="EC" id="6.3.2.5"/>
    </reaction>
</comment>
<dbReference type="InterPro" id="IPR007085">
    <property type="entry name" value="DNA/pantothenate-metab_flavo_C"/>
</dbReference>
<keyword evidence="3" id="KW-0460">Magnesium</keyword>
<dbReference type="GO" id="GO:0015937">
    <property type="term" value="P:coenzyme A biosynthetic process"/>
    <property type="evidence" value="ECO:0007669"/>
    <property type="project" value="UniProtKB-UniRule"/>
</dbReference>
<comment type="caution">
    <text evidence="7">The sequence shown here is derived from an EMBL/GenBank/DDBJ whole genome shotgun (WGS) entry which is preliminary data.</text>
</comment>
<feature type="domain" description="Flavoprotein" evidence="5">
    <location>
        <begin position="2"/>
        <end position="169"/>
    </location>
</feature>
<dbReference type="SUPFAM" id="SSF52507">
    <property type="entry name" value="Homo-oligomeric flavin-containing Cys decarboxylases, HFCD"/>
    <property type="match status" value="1"/>
</dbReference>
<comment type="catalytic activity">
    <reaction evidence="3 4">
        <text>N-[(R)-4-phosphopantothenoyl]-L-cysteine + H(+) = (R)-4'-phosphopantetheine + CO2</text>
        <dbReference type="Rhea" id="RHEA:16793"/>
        <dbReference type="ChEBI" id="CHEBI:15378"/>
        <dbReference type="ChEBI" id="CHEBI:16526"/>
        <dbReference type="ChEBI" id="CHEBI:59458"/>
        <dbReference type="ChEBI" id="CHEBI:61723"/>
        <dbReference type="EC" id="4.1.1.36"/>
    </reaction>
</comment>
<evidence type="ECO:0000259" key="6">
    <source>
        <dbReference type="Pfam" id="PF04127"/>
    </source>
</evidence>
<feature type="domain" description="DNA/pantothenate metabolism flavoprotein C-terminal" evidence="6">
    <location>
        <begin position="179"/>
        <end position="398"/>
    </location>
</feature>
<evidence type="ECO:0000313" key="7">
    <source>
        <dbReference type="EMBL" id="KZC94704.1"/>
    </source>
</evidence>
<feature type="region of interest" description="Phosphopantothenoylcysteine decarboxylase" evidence="3">
    <location>
        <begin position="1"/>
        <end position="183"/>
    </location>
</feature>
<feature type="binding site" evidence="3">
    <location>
        <begin position="300"/>
        <end position="303"/>
    </location>
    <ligand>
        <name>CTP</name>
        <dbReference type="ChEBI" id="CHEBI:37563"/>
    </ligand>
</feature>
<dbReference type="STRING" id="31965.AWH51_10955"/>
<comment type="caution">
    <text evidence="3">Lacks conserved residue(s) required for the propagation of feature annotation.</text>
</comment>
<comment type="similarity">
    <text evidence="3 4">In the C-terminal section; belongs to the PPC synthetase family.</text>
</comment>
<evidence type="ECO:0000259" key="5">
    <source>
        <dbReference type="Pfam" id="PF02441"/>
    </source>
</evidence>
<dbReference type="NCBIfam" id="TIGR00521">
    <property type="entry name" value="coaBC_dfp"/>
    <property type="match status" value="1"/>
</dbReference>
<comment type="pathway">
    <text evidence="3 4">Cofactor biosynthesis; coenzyme A biosynthesis; CoA from (R)-pantothenate: step 2/5.</text>
</comment>
<keyword evidence="3 4" id="KW-0436">Ligase</keyword>
<dbReference type="GO" id="GO:0010181">
    <property type="term" value="F:FMN binding"/>
    <property type="evidence" value="ECO:0007669"/>
    <property type="project" value="UniProtKB-UniRule"/>
</dbReference>
<keyword evidence="3" id="KW-0511">Multifunctional enzyme</keyword>
<proteinExistence type="inferred from homology"/>
<dbReference type="Gene3D" id="3.40.50.1950">
    <property type="entry name" value="Flavin prenyltransferase-like"/>
    <property type="match status" value="1"/>
</dbReference>
<feature type="binding site" evidence="3">
    <location>
        <position position="282"/>
    </location>
    <ligand>
        <name>CTP</name>
        <dbReference type="ChEBI" id="CHEBI:37563"/>
    </ligand>
</feature>